<keyword evidence="6" id="KW-1185">Reference proteome</keyword>
<dbReference type="CDD" id="cd00038">
    <property type="entry name" value="CAP_ED"/>
    <property type="match status" value="1"/>
</dbReference>
<keyword evidence="3" id="KW-0804">Transcription</keyword>
<reference evidence="6" key="1">
    <citation type="journal article" date="2019" name="Int. J. Syst. Evol. Microbiol.">
        <title>The Global Catalogue of Microorganisms (GCM) 10K type strain sequencing project: providing services to taxonomists for standard genome sequencing and annotation.</title>
        <authorList>
            <consortium name="The Broad Institute Genomics Platform"/>
            <consortium name="The Broad Institute Genome Sequencing Center for Infectious Disease"/>
            <person name="Wu L."/>
            <person name="Ma J."/>
        </authorList>
    </citation>
    <scope>NUCLEOTIDE SEQUENCE [LARGE SCALE GENOMIC DNA]</scope>
    <source>
        <strain evidence="6">KCTC 62164</strain>
    </source>
</reference>
<gene>
    <name evidence="5" type="ORF">ACFOKA_01185</name>
</gene>
<dbReference type="SMART" id="SM00419">
    <property type="entry name" value="HTH_CRP"/>
    <property type="match status" value="1"/>
</dbReference>
<dbReference type="Gene3D" id="2.60.120.10">
    <property type="entry name" value="Jelly Rolls"/>
    <property type="match status" value="1"/>
</dbReference>
<evidence type="ECO:0000313" key="6">
    <source>
        <dbReference type="Proteomes" id="UP001595444"/>
    </source>
</evidence>
<name>A0ABV7D0R6_9PROT</name>
<dbReference type="Proteomes" id="UP001595444">
    <property type="component" value="Unassembled WGS sequence"/>
</dbReference>
<dbReference type="PANTHER" id="PTHR24567">
    <property type="entry name" value="CRP FAMILY TRANSCRIPTIONAL REGULATORY PROTEIN"/>
    <property type="match status" value="1"/>
</dbReference>
<organism evidence="5 6">
    <name type="scientific">Kordiimonas pumila</name>
    <dbReference type="NCBI Taxonomy" id="2161677"/>
    <lineage>
        <taxon>Bacteria</taxon>
        <taxon>Pseudomonadati</taxon>
        <taxon>Pseudomonadota</taxon>
        <taxon>Alphaproteobacteria</taxon>
        <taxon>Kordiimonadales</taxon>
        <taxon>Kordiimonadaceae</taxon>
        <taxon>Kordiimonas</taxon>
    </lineage>
</organism>
<sequence length="227" mass="25038">MPFAGKTVQDSLSIFFGNDPDILQDVQKACTPVSFVNGATILAQEEESKTVYCIIAGTAKALLYSEGGDEIWLDEFGPGALFGEMAVLGSQIRTADIVATSPVKVAAFSEESFLSLMQKHGSIGIRVARMLVERIQQTTRRMFELSSLSAKGRVYAELLRLAKTDAHSKLLVIERLPSFTSFAQRISSTRETVSRTVNELARLGYVSRTGKKLVVLMPEEIRNLQDW</sequence>
<evidence type="ECO:0000256" key="1">
    <source>
        <dbReference type="ARBA" id="ARBA00023015"/>
    </source>
</evidence>
<dbReference type="InterPro" id="IPR014710">
    <property type="entry name" value="RmlC-like_jellyroll"/>
</dbReference>
<dbReference type="Pfam" id="PF00027">
    <property type="entry name" value="cNMP_binding"/>
    <property type="match status" value="1"/>
</dbReference>
<dbReference type="InterPro" id="IPR018488">
    <property type="entry name" value="cNMP-bd_CS"/>
</dbReference>
<protein>
    <submittedName>
        <fullName evidence="5">Crp/Fnr family transcriptional regulator</fullName>
    </submittedName>
</protein>
<keyword evidence="2" id="KW-0238">DNA-binding</keyword>
<comment type="caution">
    <text evidence="5">The sequence shown here is derived from an EMBL/GenBank/DDBJ whole genome shotgun (WGS) entry which is preliminary data.</text>
</comment>
<dbReference type="InterPro" id="IPR000595">
    <property type="entry name" value="cNMP-bd_dom"/>
</dbReference>
<dbReference type="InterPro" id="IPR012318">
    <property type="entry name" value="HTH_CRP"/>
</dbReference>
<proteinExistence type="predicted"/>
<evidence type="ECO:0000256" key="2">
    <source>
        <dbReference type="ARBA" id="ARBA00023125"/>
    </source>
</evidence>
<dbReference type="RefSeq" id="WP_194214890.1">
    <property type="nucleotide sequence ID" value="NZ_CP061205.1"/>
</dbReference>
<accession>A0ABV7D0R6</accession>
<evidence type="ECO:0000313" key="5">
    <source>
        <dbReference type="EMBL" id="MFC3050510.1"/>
    </source>
</evidence>
<dbReference type="SUPFAM" id="SSF46785">
    <property type="entry name" value="Winged helix' DNA-binding domain"/>
    <property type="match status" value="1"/>
</dbReference>
<dbReference type="Gene3D" id="1.10.10.10">
    <property type="entry name" value="Winged helix-like DNA-binding domain superfamily/Winged helix DNA-binding domain"/>
    <property type="match status" value="1"/>
</dbReference>
<dbReference type="EMBL" id="JBHRSL010000001">
    <property type="protein sequence ID" value="MFC3050510.1"/>
    <property type="molecule type" value="Genomic_DNA"/>
</dbReference>
<evidence type="ECO:0000256" key="3">
    <source>
        <dbReference type="ARBA" id="ARBA00023163"/>
    </source>
</evidence>
<dbReference type="Pfam" id="PF13545">
    <property type="entry name" value="HTH_Crp_2"/>
    <property type="match status" value="1"/>
</dbReference>
<dbReference type="InterPro" id="IPR036390">
    <property type="entry name" value="WH_DNA-bd_sf"/>
</dbReference>
<dbReference type="PANTHER" id="PTHR24567:SF74">
    <property type="entry name" value="HTH-TYPE TRANSCRIPTIONAL REGULATOR ARCR"/>
    <property type="match status" value="1"/>
</dbReference>
<dbReference type="InterPro" id="IPR050397">
    <property type="entry name" value="Env_Response_Regulators"/>
</dbReference>
<keyword evidence="1" id="KW-0805">Transcription regulation</keyword>
<dbReference type="PROSITE" id="PS50042">
    <property type="entry name" value="CNMP_BINDING_3"/>
    <property type="match status" value="1"/>
</dbReference>
<dbReference type="InterPro" id="IPR036388">
    <property type="entry name" value="WH-like_DNA-bd_sf"/>
</dbReference>
<dbReference type="SUPFAM" id="SSF51206">
    <property type="entry name" value="cAMP-binding domain-like"/>
    <property type="match status" value="1"/>
</dbReference>
<dbReference type="SMART" id="SM00100">
    <property type="entry name" value="cNMP"/>
    <property type="match status" value="1"/>
</dbReference>
<feature type="domain" description="Cyclic nucleotide-binding" evidence="4">
    <location>
        <begin position="14"/>
        <end position="134"/>
    </location>
</feature>
<dbReference type="InterPro" id="IPR018490">
    <property type="entry name" value="cNMP-bd_dom_sf"/>
</dbReference>
<dbReference type="PROSITE" id="PS00889">
    <property type="entry name" value="CNMP_BINDING_2"/>
    <property type="match status" value="1"/>
</dbReference>
<evidence type="ECO:0000259" key="4">
    <source>
        <dbReference type="PROSITE" id="PS50042"/>
    </source>
</evidence>